<accession>A0ABR2KHA2</accession>
<comment type="caution">
    <text evidence="2">The sequence shown here is derived from an EMBL/GenBank/DDBJ whole genome shotgun (WGS) entry which is preliminary data.</text>
</comment>
<keyword evidence="3" id="KW-1185">Reference proteome</keyword>
<dbReference type="EMBL" id="JAPFFF010000005">
    <property type="protein sequence ID" value="KAK8890528.1"/>
    <property type="molecule type" value="Genomic_DNA"/>
</dbReference>
<organism evidence="2 3">
    <name type="scientific">Tritrichomonas musculus</name>
    <dbReference type="NCBI Taxonomy" id="1915356"/>
    <lineage>
        <taxon>Eukaryota</taxon>
        <taxon>Metamonada</taxon>
        <taxon>Parabasalia</taxon>
        <taxon>Tritrichomonadida</taxon>
        <taxon>Tritrichomonadidae</taxon>
        <taxon>Tritrichomonas</taxon>
    </lineage>
</organism>
<protein>
    <recommendedName>
        <fullName evidence="1">Spindle assembly abnormal protein 6 N-terminal domain-containing protein</fullName>
    </recommendedName>
</protein>
<reference evidence="2 3" key="1">
    <citation type="submission" date="2024-04" db="EMBL/GenBank/DDBJ databases">
        <title>Tritrichomonas musculus Genome.</title>
        <authorList>
            <person name="Alves-Ferreira E."/>
            <person name="Grigg M."/>
            <person name="Lorenzi H."/>
            <person name="Galac M."/>
        </authorList>
    </citation>
    <scope>NUCLEOTIDE SEQUENCE [LARGE SCALE GENOMIC DNA]</scope>
    <source>
        <strain evidence="2 3">EAF2021</strain>
    </source>
</reference>
<proteinExistence type="predicted"/>
<evidence type="ECO:0000313" key="3">
    <source>
        <dbReference type="Proteomes" id="UP001470230"/>
    </source>
</evidence>
<evidence type="ECO:0000259" key="1">
    <source>
        <dbReference type="Pfam" id="PF16531"/>
    </source>
</evidence>
<name>A0ABR2KHA2_9EUKA</name>
<dbReference type="Pfam" id="PF16531">
    <property type="entry name" value="SAS-6_N"/>
    <property type="match status" value="1"/>
</dbReference>
<dbReference type="InterPro" id="IPR038558">
    <property type="entry name" value="SAS-6_N_sf"/>
</dbReference>
<sequence length="228" mass="27147">MSVFGESVRSASVLNEEMLVMDPTIQMDYKLVFNKEIFVNFITDQDKKENEEIVRFRIFIKGQPFQPDEVRLEMTMDTNVCLYLECTVNSNEFNKIKQENNLRVEFSSFVPSIVDLLERSVKKSEDPKSEQYLVQFKQGQDYGGTLIFLQKLKLRIVKVFTLNFNVSPQDFIRNQVQYRFNKIKYEYTLKETEINEHFRRISDKNPSLAKQITNDVRKILDKKYQKNF</sequence>
<dbReference type="PANTHER" id="PTHR34230">
    <property type="entry name" value="ASSEMBLY ABNORMAL PROTEIN 6, PUTATIVE-RELATED"/>
    <property type="match status" value="1"/>
</dbReference>
<gene>
    <name evidence="2" type="ORF">M9Y10_035305</name>
</gene>
<dbReference type="Proteomes" id="UP001470230">
    <property type="component" value="Unassembled WGS sequence"/>
</dbReference>
<feature type="domain" description="Spindle assembly abnormal protein 6 N-terminal" evidence="1">
    <location>
        <begin position="32"/>
        <end position="164"/>
    </location>
</feature>
<dbReference type="Gene3D" id="2.170.210.20">
    <property type="entry name" value="Spindle assembly abnormal protein 6, N-terminal domain"/>
    <property type="match status" value="1"/>
</dbReference>
<dbReference type="InterPro" id="IPR032396">
    <property type="entry name" value="SAS-6_N"/>
</dbReference>
<evidence type="ECO:0000313" key="2">
    <source>
        <dbReference type="EMBL" id="KAK8890528.1"/>
    </source>
</evidence>
<dbReference type="PANTHER" id="PTHR34230:SF2">
    <property type="entry name" value="SPINDLE ASSEMBLY ABNORMAL PROTEIN 6 N-TERMINAL DOMAIN-CONTAINING PROTEIN"/>
    <property type="match status" value="1"/>
</dbReference>